<reference evidence="1 2" key="1">
    <citation type="journal article" date="2019" name="Int. J. Syst. Evol. Microbiol.">
        <title>The Global Catalogue of Microorganisms (GCM) 10K type strain sequencing project: providing services to taxonomists for standard genome sequencing and annotation.</title>
        <authorList>
            <consortium name="The Broad Institute Genomics Platform"/>
            <consortium name="The Broad Institute Genome Sequencing Center for Infectious Disease"/>
            <person name="Wu L."/>
            <person name="Ma J."/>
        </authorList>
    </citation>
    <scope>NUCLEOTIDE SEQUENCE [LARGE SCALE GENOMIC DNA]</scope>
    <source>
        <strain evidence="1 2">JCM 3325</strain>
    </source>
</reference>
<dbReference type="Proteomes" id="UP001501231">
    <property type="component" value="Unassembled WGS sequence"/>
</dbReference>
<proteinExistence type="predicted"/>
<dbReference type="EMBL" id="BAAARW010000019">
    <property type="protein sequence ID" value="GAA2429017.1"/>
    <property type="molecule type" value="Genomic_DNA"/>
</dbReference>
<organism evidence="1 2">
    <name type="scientific">Actinomadura vinacea</name>
    <dbReference type="NCBI Taxonomy" id="115336"/>
    <lineage>
        <taxon>Bacteria</taxon>
        <taxon>Bacillati</taxon>
        <taxon>Actinomycetota</taxon>
        <taxon>Actinomycetes</taxon>
        <taxon>Streptosporangiales</taxon>
        <taxon>Thermomonosporaceae</taxon>
        <taxon>Actinomadura</taxon>
    </lineage>
</organism>
<protein>
    <recommendedName>
        <fullName evidence="3">Phage tail protein</fullName>
    </recommendedName>
</protein>
<comment type="caution">
    <text evidence="1">The sequence shown here is derived from an EMBL/GenBank/DDBJ whole genome shotgun (WGS) entry which is preliminary data.</text>
</comment>
<gene>
    <name evidence="1" type="ORF">GCM10010191_47810</name>
</gene>
<evidence type="ECO:0000313" key="1">
    <source>
        <dbReference type="EMBL" id="GAA2429017.1"/>
    </source>
</evidence>
<keyword evidence="2" id="KW-1185">Reference proteome</keyword>
<evidence type="ECO:0000313" key="2">
    <source>
        <dbReference type="Proteomes" id="UP001501231"/>
    </source>
</evidence>
<name>A0ABN3JFP6_9ACTN</name>
<sequence length="154" mass="16822">MKPTSELAQFVVFGNDKRELIAVAKATAARWYGSGVKVKLDIIASLAGDAPAADGKIWKAVTVASPKDPMDHVSKDNEIWLTMSGFFVKERSEVADRVAPIAKRFFVDGYRIDGFTAVLEGSTDGTDGECWRVSGIKIIEEPVLSAWWHAAPRP</sequence>
<evidence type="ECO:0008006" key="3">
    <source>
        <dbReference type="Google" id="ProtNLM"/>
    </source>
</evidence>
<dbReference type="RefSeq" id="WP_344591735.1">
    <property type="nucleotide sequence ID" value="NZ_BAAARW010000019.1"/>
</dbReference>
<accession>A0ABN3JFP6</accession>